<keyword evidence="3" id="KW-1185">Reference proteome</keyword>
<dbReference type="Proteomes" id="UP000261360">
    <property type="component" value="Unplaced"/>
</dbReference>
<name>A0A3B4X9G1_SERLL</name>
<accession>A0A3B4X9G1</accession>
<proteinExistence type="predicted"/>
<dbReference type="Ensembl" id="ENSSLDT00000013202.1">
    <property type="protein sequence ID" value="ENSSLDP00000012736.1"/>
    <property type="gene ID" value="ENSSLDG00000010137.1"/>
</dbReference>
<evidence type="ECO:0000313" key="2">
    <source>
        <dbReference type="Ensembl" id="ENSSLDP00000012736.1"/>
    </source>
</evidence>
<feature type="signal peptide" evidence="1">
    <location>
        <begin position="1"/>
        <end position="18"/>
    </location>
</feature>
<reference evidence="2" key="2">
    <citation type="submission" date="2025-09" db="UniProtKB">
        <authorList>
            <consortium name="Ensembl"/>
        </authorList>
    </citation>
    <scope>IDENTIFICATION</scope>
</reference>
<dbReference type="STRING" id="1841481.ENSSLDP00000012736"/>
<evidence type="ECO:0000256" key="1">
    <source>
        <dbReference type="SAM" id="SignalP"/>
    </source>
</evidence>
<protein>
    <submittedName>
        <fullName evidence="2">Uncharacterized protein</fullName>
    </submittedName>
</protein>
<dbReference type="GeneTree" id="ENSGT00940000179416"/>
<dbReference type="AlphaFoldDB" id="A0A3B4X9G1"/>
<keyword evidence="1" id="KW-0732">Signal</keyword>
<feature type="chain" id="PRO_5017329693" evidence="1">
    <location>
        <begin position="19"/>
        <end position="48"/>
    </location>
</feature>
<sequence length="48" mass="5190">MCVFRCVCLLLCVSVCVCLNLLDEAVTFSGPTGSLFGFSVDFHTISNK</sequence>
<reference evidence="2" key="1">
    <citation type="submission" date="2025-08" db="UniProtKB">
        <authorList>
            <consortium name="Ensembl"/>
        </authorList>
    </citation>
    <scope>IDENTIFICATION</scope>
</reference>
<evidence type="ECO:0000313" key="3">
    <source>
        <dbReference type="Proteomes" id="UP000261360"/>
    </source>
</evidence>
<organism evidence="2 3">
    <name type="scientific">Seriola lalandi dorsalis</name>
    <dbReference type="NCBI Taxonomy" id="1841481"/>
    <lineage>
        <taxon>Eukaryota</taxon>
        <taxon>Metazoa</taxon>
        <taxon>Chordata</taxon>
        <taxon>Craniata</taxon>
        <taxon>Vertebrata</taxon>
        <taxon>Euteleostomi</taxon>
        <taxon>Actinopterygii</taxon>
        <taxon>Neopterygii</taxon>
        <taxon>Teleostei</taxon>
        <taxon>Neoteleostei</taxon>
        <taxon>Acanthomorphata</taxon>
        <taxon>Carangaria</taxon>
        <taxon>Carangiformes</taxon>
        <taxon>Carangidae</taxon>
        <taxon>Seriola</taxon>
    </lineage>
</organism>